<keyword evidence="2" id="KW-1185">Reference proteome</keyword>
<reference evidence="1 2" key="1">
    <citation type="submission" date="2020-08" db="EMBL/GenBank/DDBJ databases">
        <title>Genomic Encyclopedia of Type Strains, Phase IV (KMG-IV): sequencing the most valuable type-strain genomes for metagenomic binning, comparative biology and taxonomic classification.</title>
        <authorList>
            <person name="Goeker M."/>
        </authorList>
    </citation>
    <scope>NUCLEOTIDE SEQUENCE [LARGE SCALE GENOMIC DNA]</scope>
    <source>
        <strain evidence="1 2">DSM 4491</strain>
    </source>
</reference>
<dbReference type="InterPro" id="IPR035959">
    <property type="entry name" value="RutC-like_sf"/>
</dbReference>
<dbReference type="Proteomes" id="UP000578000">
    <property type="component" value="Unassembled WGS sequence"/>
</dbReference>
<dbReference type="Gene3D" id="3.30.1330.40">
    <property type="entry name" value="RutC-like"/>
    <property type="match status" value="1"/>
</dbReference>
<organism evidence="1 2">
    <name type="scientific">Acetobacter lovaniensis</name>
    <dbReference type="NCBI Taxonomy" id="104100"/>
    <lineage>
        <taxon>Bacteria</taxon>
        <taxon>Pseudomonadati</taxon>
        <taxon>Pseudomonadota</taxon>
        <taxon>Alphaproteobacteria</taxon>
        <taxon>Acetobacterales</taxon>
        <taxon>Acetobacteraceae</taxon>
        <taxon>Acetobacter</taxon>
    </lineage>
</organism>
<gene>
    <name evidence="1" type="ORF">HNR55_001951</name>
</gene>
<proteinExistence type="predicted"/>
<dbReference type="EMBL" id="JACHIE010000007">
    <property type="protein sequence ID" value="MBB6457360.1"/>
    <property type="molecule type" value="Genomic_DNA"/>
</dbReference>
<accession>A0A841QFT5</accession>
<evidence type="ECO:0000313" key="1">
    <source>
        <dbReference type="EMBL" id="MBB6457360.1"/>
    </source>
</evidence>
<comment type="caution">
    <text evidence="1">The sequence shown here is derived from an EMBL/GenBank/DDBJ whole genome shotgun (WGS) entry which is preliminary data.</text>
</comment>
<dbReference type="SUPFAM" id="SSF55298">
    <property type="entry name" value="YjgF-like"/>
    <property type="match status" value="1"/>
</dbReference>
<name>A0A841QFT5_9PROT</name>
<evidence type="ECO:0000313" key="2">
    <source>
        <dbReference type="Proteomes" id="UP000578000"/>
    </source>
</evidence>
<sequence length="133" mass="14560">MMKDKTLTRPPRSVASRPQVVQTAGGFELAGLHAPQFRGVDLADQCRAAFEEAISLLEPHDLTLRDVSRIVCHIADADEFPASFPVFRQFFPATSPGMTMMWLKDAPSSAPKIMVDLIISLPEEEDMGVAAGF</sequence>
<dbReference type="AlphaFoldDB" id="A0A841QFT5"/>
<protein>
    <submittedName>
        <fullName evidence="1">Enamine deaminase RidA (YjgF/YER057c/UK114 family)</fullName>
    </submittedName>
</protein>